<accession>A0ACC0W0S9</accession>
<reference evidence="1 2" key="1">
    <citation type="journal article" date="2022" name="bioRxiv">
        <title>The genome of the oomycete Peronosclerospora sorghi, a cosmopolitan pathogen of maize and sorghum, is inflated with dispersed pseudogenes.</title>
        <authorList>
            <person name="Fletcher K."/>
            <person name="Martin F."/>
            <person name="Isakeit T."/>
            <person name="Cavanaugh K."/>
            <person name="Magill C."/>
            <person name="Michelmore R."/>
        </authorList>
    </citation>
    <scope>NUCLEOTIDE SEQUENCE [LARGE SCALE GENOMIC DNA]</scope>
    <source>
        <strain evidence="1">P6</strain>
    </source>
</reference>
<sequence length="154" mass="17196">MTLTEMDIDRLDHVVCQIPEALALVPAMQEELLNQLKIACDSYGFTLPSLNESIPLLEELVDNTLTPLSDQFGRFASLQLLQHICISIFPLPKHLLELCKARKMLLIGDGTLEALLSSGKPFRLKSYHTNTDQDIALLLMTASNLALAMEKKYV</sequence>
<dbReference type="Proteomes" id="UP001163321">
    <property type="component" value="Chromosome 5"/>
</dbReference>
<dbReference type="EMBL" id="CM047584">
    <property type="protein sequence ID" value="KAI9911704.1"/>
    <property type="molecule type" value="Genomic_DNA"/>
</dbReference>
<name>A0ACC0W0S9_9STRA</name>
<comment type="caution">
    <text evidence="1">The sequence shown here is derived from an EMBL/GenBank/DDBJ whole genome shotgun (WGS) entry which is preliminary data.</text>
</comment>
<evidence type="ECO:0000313" key="2">
    <source>
        <dbReference type="Proteomes" id="UP001163321"/>
    </source>
</evidence>
<keyword evidence="2" id="KW-1185">Reference proteome</keyword>
<proteinExistence type="predicted"/>
<gene>
    <name evidence="1" type="ORF">PsorP6_009346</name>
</gene>
<evidence type="ECO:0000313" key="1">
    <source>
        <dbReference type="EMBL" id="KAI9911704.1"/>
    </source>
</evidence>
<organism evidence="1 2">
    <name type="scientific">Peronosclerospora sorghi</name>
    <dbReference type="NCBI Taxonomy" id="230839"/>
    <lineage>
        <taxon>Eukaryota</taxon>
        <taxon>Sar</taxon>
        <taxon>Stramenopiles</taxon>
        <taxon>Oomycota</taxon>
        <taxon>Peronosporomycetes</taxon>
        <taxon>Peronosporales</taxon>
        <taxon>Peronosporaceae</taxon>
        <taxon>Peronosclerospora</taxon>
    </lineage>
</organism>
<protein>
    <submittedName>
        <fullName evidence="1">Uncharacterized protein</fullName>
    </submittedName>
</protein>